<accession>A0A8T9C709</accession>
<sequence>MKHFRSFKGGRDEPNTDPQKEEAAMETPDLITRPELSLKTTIPPRLTKSEIYGRPQSTGIPNSYGLGPGFGFFSVADSVPPTAASSPYTELAPSSVSTPTKSNTVQNAFREVRHFAGGLVSHPYETNKHFTMLRHSHGLVFYQGSSTSLAISIFSDAPLPSNCTFWLQSKGYSGTTGMRLKAFVGANGSWLNVTPSIGLTPEQLNPSDERAWQRDIVRFRKKAKPVKIREKHQLRQTVILRVPAEAGDGYFSVVFCIGDKKKTLCTSPTFRLMSTSTSMHCIRGASALTLPLELGAMAVNVYATSKIALVAGPVAAAVQKRAQQFMPSTITTAAIKGAGTKAYDMAGGKEKVHALVAGGNSQYEQQLSDYYIPANTINIALEEGPQPPYPIRFTCTSEPFPKNNTDCSEYPTTVLNLVPDGVSHQLHGHYFALVRIPKESDEWQQALITALPPDPTQLARANFALANKRTIKLRLIDGYAESDTDSDASLPTKLNILILGFLRPDEPIQRANIKRGMDAGDLAASIASRETEQKDVLAALEVLDHPAWAPELVESGNSGLSVKKGYADARMGVQRQVDKVPLHLLGVRTESDKMKDRNVLVGGFYVLR</sequence>
<evidence type="ECO:0000313" key="2">
    <source>
        <dbReference type="EMBL" id="TVY78550.1"/>
    </source>
</evidence>
<organism evidence="2 3">
    <name type="scientific">Lachnellula suecica</name>
    <dbReference type="NCBI Taxonomy" id="602035"/>
    <lineage>
        <taxon>Eukaryota</taxon>
        <taxon>Fungi</taxon>
        <taxon>Dikarya</taxon>
        <taxon>Ascomycota</taxon>
        <taxon>Pezizomycotina</taxon>
        <taxon>Leotiomycetes</taxon>
        <taxon>Helotiales</taxon>
        <taxon>Lachnaceae</taxon>
        <taxon>Lachnellula</taxon>
    </lineage>
</organism>
<dbReference type="EMBL" id="QGMK01000736">
    <property type="protein sequence ID" value="TVY78550.1"/>
    <property type="molecule type" value="Genomic_DNA"/>
</dbReference>
<name>A0A8T9C709_9HELO</name>
<dbReference type="AlphaFoldDB" id="A0A8T9C709"/>
<keyword evidence="3" id="KW-1185">Reference proteome</keyword>
<reference evidence="2 3" key="1">
    <citation type="submission" date="2018-05" db="EMBL/GenBank/DDBJ databases">
        <title>Genome sequencing and assembly of the regulated plant pathogen Lachnellula willkommii and related sister species for the development of diagnostic species identification markers.</title>
        <authorList>
            <person name="Giroux E."/>
            <person name="Bilodeau G."/>
        </authorList>
    </citation>
    <scope>NUCLEOTIDE SEQUENCE [LARGE SCALE GENOMIC DNA]</scope>
    <source>
        <strain evidence="2 3">CBS 268.59</strain>
    </source>
</reference>
<protein>
    <recommendedName>
        <fullName evidence="4">Riboflavin kinase</fullName>
    </recommendedName>
</protein>
<proteinExistence type="predicted"/>
<feature type="region of interest" description="Disordered" evidence="1">
    <location>
        <begin position="1"/>
        <end position="56"/>
    </location>
</feature>
<evidence type="ECO:0008006" key="4">
    <source>
        <dbReference type="Google" id="ProtNLM"/>
    </source>
</evidence>
<comment type="caution">
    <text evidence="2">The sequence shown here is derived from an EMBL/GenBank/DDBJ whole genome shotgun (WGS) entry which is preliminary data.</text>
</comment>
<evidence type="ECO:0000313" key="3">
    <source>
        <dbReference type="Proteomes" id="UP000469558"/>
    </source>
</evidence>
<dbReference type="OrthoDB" id="276388at2759"/>
<gene>
    <name evidence="2" type="ORF">LSUE1_G005643</name>
</gene>
<dbReference type="Proteomes" id="UP000469558">
    <property type="component" value="Unassembled WGS sequence"/>
</dbReference>
<feature type="compositionally biased region" description="Basic and acidic residues" evidence="1">
    <location>
        <begin position="9"/>
        <end position="23"/>
    </location>
</feature>
<evidence type="ECO:0000256" key="1">
    <source>
        <dbReference type="SAM" id="MobiDB-lite"/>
    </source>
</evidence>